<evidence type="ECO:0000313" key="7">
    <source>
        <dbReference type="EMBL" id="KAJ0402819.1"/>
    </source>
</evidence>
<evidence type="ECO:0000259" key="6">
    <source>
        <dbReference type="Pfam" id="PF06886"/>
    </source>
</evidence>
<comment type="caution">
    <text evidence="7">The sequence shown here is derived from an EMBL/GenBank/DDBJ whole genome shotgun (WGS) entry which is preliminary data.</text>
</comment>
<organism evidence="7 8">
    <name type="scientific">Pythium insidiosum</name>
    <name type="common">Pythiosis disease agent</name>
    <dbReference type="NCBI Taxonomy" id="114742"/>
    <lineage>
        <taxon>Eukaryota</taxon>
        <taxon>Sar</taxon>
        <taxon>Stramenopiles</taxon>
        <taxon>Oomycota</taxon>
        <taxon>Peronosporomycetes</taxon>
        <taxon>Pythiales</taxon>
        <taxon>Pythiaceae</taxon>
        <taxon>Pythium</taxon>
    </lineage>
</organism>
<comment type="subcellular location">
    <subcellularLocation>
        <location evidence="1">Cytoplasm</location>
        <location evidence="1">Cytoskeleton</location>
    </subcellularLocation>
</comment>
<feature type="compositionally biased region" description="Low complexity" evidence="5">
    <location>
        <begin position="1"/>
        <end position="18"/>
    </location>
</feature>
<dbReference type="EMBL" id="JAKCXM010000094">
    <property type="protein sequence ID" value="KAJ0402819.1"/>
    <property type="molecule type" value="Genomic_DNA"/>
</dbReference>
<feature type="compositionally biased region" description="Basic and acidic residues" evidence="5">
    <location>
        <begin position="565"/>
        <end position="594"/>
    </location>
</feature>
<feature type="region of interest" description="Disordered" evidence="5">
    <location>
        <begin position="276"/>
        <end position="340"/>
    </location>
</feature>
<feature type="region of interest" description="Disordered" evidence="5">
    <location>
        <begin position="119"/>
        <end position="262"/>
    </location>
</feature>
<feature type="compositionally biased region" description="Low complexity" evidence="5">
    <location>
        <begin position="818"/>
        <end position="831"/>
    </location>
</feature>
<evidence type="ECO:0000256" key="1">
    <source>
        <dbReference type="ARBA" id="ARBA00004245"/>
    </source>
</evidence>
<dbReference type="Pfam" id="PF06886">
    <property type="entry name" value="TPX2"/>
    <property type="match status" value="2"/>
</dbReference>
<dbReference type="InterPro" id="IPR027329">
    <property type="entry name" value="TPX2_C"/>
</dbReference>
<evidence type="ECO:0000256" key="3">
    <source>
        <dbReference type="ARBA" id="ARBA00022490"/>
    </source>
</evidence>
<feature type="region of interest" description="Disordered" evidence="5">
    <location>
        <begin position="429"/>
        <end position="454"/>
    </location>
</feature>
<evidence type="ECO:0000256" key="5">
    <source>
        <dbReference type="SAM" id="MobiDB-lite"/>
    </source>
</evidence>
<feature type="region of interest" description="Disordered" evidence="5">
    <location>
        <begin position="391"/>
        <end position="413"/>
    </location>
</feature>
<gene>
    <name evidence="7" type="ORF">P43SY_007361</name>
</gene>
<feature type="compositionally biased region" description="Basic residues" evidence="5">
    <location>
        <begin position="313"/>
        <end position="324"/>
    </location>
</feature>
<feature type="compositionally biased region" description="Low complexity" evidence="5">
    <location>
        <begin position="293"/>
        <end position="306"/>
    </location>
</feature>
<keyword evidence="3" id="KW-0963">Cytoplasm</keyword>
<feature type="compositionally biased region" description="Acidic residues" evidence="5">
    <location>
        <begin position="180"/>
        <end position="195"/>
    </location>
</feature>
<dbReference type="AlphaFoldDB" id="A0AAD5LLM0"/>
<dbReference type="PANTHER" id="PTHR14326">
    <property type="entry name" value="TARGETING PROTEIN FOR XKLP2"/>
    <property type="match status" value="1"/>
</dbReference>
<evidence type="ECO:0000313" key="8">
    <source>
        <dbReference type="Proteomes" id="UP001209570"/>
    </source>
</evidence>
<dbReference type="InterPro" id="IPR009675">
    <property type="entry name" value="TPX2_fam"/>
</dbReference>
<feature type="region of interest" description="Disordered" evidence="5">
    <location>
        <begin position="691"/>
        <end position="831"/>
    </location>
</feature>
<keyword evidence="4" id="KW-0206">Cytoskeleton</keyword>
<feature type="compositionally biased region" description="Basic and acidic residues" evidence="5">
    <location>
        <begin position="735"/>
        <end position="783"/>
    </location>
</feature>
<feature type="compositionally biased region" description="Low complexity" evidence="5">
    <location>
        <begin position="119"/>
        <end position="151"/>
    </location>
</feature>
<dbReference type="PANTHER" id="PTHR14326:SF44">
    <property type="entry name" value="TARGETING PROTEIN FOR XKLP2"/>
    <property type="match status" value="1"/>
</dbReference>
<reference evidence="7" key="1">
    <citation type="submission" date="2021-12" db="EMBL/GenBank/DDBJ databases">
        <title>Prjna785345.</title>
        <authorList>
            <person name="Rujirawat T."/>
            <person name="Krajaejun T."/>
        </authorList>
    </citation>
    <scope>NUCLEOTIDE SEQUENCE</scope>
    <source>
        <strain evidence="7">Pi057C3</strain>
    </source>
</reference>
<sequence length="831" mass="92896">MAMALSPQTTSTTPTALTPDVHPPAVGSSTSDPVHDMDTTMEDVDDSVDVHTPVASSTPSGETHAVGPTSDSNGDDEDVFAFNAPSFYDLRRPEMEKHYVNNADGYFIQHEAAAALSSTWSSTSSPHTIHSPSPTAPDASHSSPANAAPSTPERPARPELSARTPQTPFGGYREPQREQPEEDVDEMEEVEEDEASVTMDLEALEAPREDDCMSDTTLVLETSMDVSALPNSLRPPPRSVRSQGSSASSSGSGSSRLLRPTQSYLRRIEADQAARDRHLAEQVAAATAREPLSSSSSSTATSRSSRLTQPRSPRLRTSRKAHQRHTTEIRLSSTSRELQKIKEERMRVQLETMKIREFHARVRAQRPPANVHQRSTKQLTIPQSPFLAVGHRSSERRFAAQPSTTDDERRPHPYIQPEQLLSRDYELPVAPSHHSHEPTVPQSPQLQTAERAARRTVFADAPETPPPAPDYSKMRVNGVTRALTPQFETDRRAQMAAAYRKPLDVVDKDEEELQRKFHARPVNKKIFEAPSNVKSPVKKMPLTTPKTPGGRLGQPTASYEAAAAEAERLRRELEHQHQQEERQSGVAAEPRRPVVPETPPLRSIYRHQIYQENLRRRQEAEEAELRKQREFRAQPIRLISTPPKGASSDGVKRRPLTEVVPFALHTDRVHERAQERLERLKHEEEERLRAAAQFKARPMPSMDETDEGAVMAHHVAPPRAPARPLTKPQPPLLATDRRAAERAAFEAAERDRRARDEAQRKQAEEERRRQEEEEIKRLRREQLVFHARPAPGTSKPFELKPTTRPLTQPESPFLATKARSASTAVNTSSAA</sequence>
<dbReference type="GO" id="GO:0005819">
    <property type="term" value="C:spindle"/>
    <property type="evidence" value="ECO:0007669"/>
    <property type="project" value="InterPro"/>
</dbReference>
<feature type="compositionally biased region" description="Low complexity" evidence="5">
    <location>
        <begin position="239"/>
        <end position="256"/>
    </location>
</feature>
<dbReference type="GO" id="GO:0005874">
    <property type="term" value="C:microtubule"/>
    <property type="evidence" value="ECO:0007669"/>
    <property type="project" value="InterPro"/>
</dbReference>
<keyword evidence="8" id="KW-1185">Reference proteome</keyword>
<dbReference type="GO" id="GO:0060236">
    <property type="term" value="P:regulation of mitotic spindle organization"/>
    <property type="evidence" value="ECO:0007669"/>
    <property type="project" value="InterPro"/>
</dbReference>
<comment type="similarity">
    <text evidence="2">Belongs to the TPX2 family.</text>
</comment>
<feature type="domain" description="TPX2 C-terminal" evidence="6">
    <location>
        <begin position="733"/>
        <end position="807"/>
    </location>
</feature>
<dbReference type="Proteomes" id="UP001209570">
    <property type="component" value="Unassembled WGS sequence"/>
</dbReference>
<name>A0AAD5LLM0_PYTIN</name>
<evidence type="ECO:0000256" key="4">
    <source>
        <dbReference type="ARBA" id="ARBA00023212"/>
    </source>
</evidence>
<accession>A0AAD5LLM0</accession>
<evidence type="ECO:0000256" key="2">
    <source>
        <dbReference type="ARBA" id="ARBA00005885"/>
    </source>
</evidence>
<feature type="region of interest" description="Disordered" evidence="5">
    <location>
        <begin position="1"/>
        <end position="80"/>
    </location>
</feature>
<protein>
    <recommendedName>
        <fullName evidence="6">TPX2 C-terminal domain-containing protein</fullName>
    </recommendedName>
</protein>
<feature type="domain" description="TPX2 C-terminal" evidence="6">
    <location>
        <begin position="671"/>
        <end position="704"/>
    </location>
</feature>
<feature type="region of interest" description="Disordered" evidence="5">
    <location>
        <begin position="535"/>
        <end position="598"/>
    </location>
</feature>
<proteinExistence type="inferred from homology"/>